<dbReference type="PANTHER" id="PTHR31375">
    <property type="match status" value="1"/>
</dbReference>
<dbReference type="AlphaFoldDB" id="A0AAV1X0A5"/>
<feature type="signal peptide" evidence="10">
    <location>
        <begin position="1"/>
        <end position="19"/>
    </location>
</feature>
<evidence type="ECO:0000256" key="7">
    <source>
        <dbReference type="ARBA" id="ARBA00023316"/>
    </source>
</evidence>
<evidence type="ECO:0000256" key="1">
    <source>
        <dbReference type="ARBA" id="ARBA00004191"/>
    </source>
</evidence>
<feature type="active site" evidence="8">
    <location>
        <position position="231"/>
    </location>
</feature>
<dbReference type="GO" id="GO:0071555">
    <property type="term" value="P:cell wall organization"/>
    <property type="evidence" value="ECO:0007669"/>
    <property type="project" value="UniProtKB-KW"/>
</dbReference>
<gene>
    <name evidence="11" type="ORF">LLUT_LOCUS16144</name>
</gene>
<evidence type="ECO:0000256" key="5">
    <source>
        <dbReference type="ARBA" id="ARBA00022801"/>
    </source>
</evidence>
<keyword evidence="10" id="KW-0732">Signal</keyword>
<dbReference type="InterPro" id="IPR006626">
    <property type="entry name" value="PbH1"/>
</dbReference>
<evidence type="ECO:0000256" key="3">
    <source>
        <dbReference type="ARBA" id="ARBA00022512"/>
    </source>
</evidence>
<proteinExistence type="inferred from homology"/>
<evidence type="ECO:0000256" key="4">
    <source>
        <dbReference type="ARBA" id="ARBA00022525"/>
    </source>
</evidence>
<organism evidence="11 12">
    <name type="scientific">Lupinus luteus</name>
    <name type="common">European yellow lupine</name>
    <dbReference type="NCBI Taxonomy" id="3873"/>
    <lineage>
        <taxon>Eukaryota</taxon>
        <taxon>Viridiplantae</taxon>
        <taxon>Streptophyta</taxon>
        <taxon>Embryophyta</taxon>
        <taxon>Tracheophyta</taxon>
        <taxon>Spermatophyta</taxon>
        <taxon>Magnoliopsida</taxon>
        <taxon>eudicotyledons</taxon>
        <taxon>Gunneridae</taxon>
        <taxon>Pentapetalae</taxon>
        <taxon>rosids</taxon>
        <taxon>fabids</taxon>
        <taxon>Fabales</taxon>
        <taxon>Fabaceae</taxon>
        <taxon>Papilionoideae</taxon>
        <taxon>50 kb inversion clade</taxon>
        <taxon>genistoids sensu lato</taxon>
        <taxon>core genistoids</taxon>
        <taxon>Genisteae</taxon>
        <taxon>Lupinus</taxon>
    </lineage>
</organism>
<evidence type="ECO:0000256" key="2">
    <source>
        <dbReference type="ARBA" id="ARBA00008834"/>
    </source>
</evidence>
<keyword evidence="6 9" id="KW-0326">Glycosidase</keyword>
<keyword evidence="5 9" id="KW-0378">Hydrolase</keyword>
<comment type="similarity">
    <text evidence="2 9">Belongs to the glycosyl hydrolase 28 family.</text>
</comment>
<sequence>MARWMLVMLLLVCVVEAKAQDIKIFNVKDYGAIADGNTDNSGVFLKAWSDACNWYGRAMFRIPRGTYKINPIVFTGPCKGWKIFQLQGVLKAPINSPTSESTWINFRYIDNLILNGGGILDGQGASVWGHSGHPVLMTMGFAFISNSYVHQLSSINSQNVHIAVFSCKNMTLTNITLTAPGDSPNTDGIKLAMSHGININDVHIGTGDDCIAIISGTNNVNISNVYCGPGHGISVGSLGKHDDEVDVRDIHVKNCTFNGTSDGLRIKTWASPLNHTLKATNFVYEDIVIIDVEHPINIDQEYCPSSNCGNKVPSKVQISNVHYKNIRGSCKGDIAVNFKCSKSNPCQNITGIDVNLWSSLGRTGTLTNYCSHVHGAFYGKQLPPSCI</sequence>
<dbReference type="Gene3D" id="2.160.20.10">
    <property type="entry name" value="Single-stranded right-handed beta-helix, Pectin lyase-like"/>
    <property type="match status" value="1"/>
</dbReference>
<evidence type="ECO:0000256" key="9">
    <source>
        <dbReference type="RuleBase" id="RU361169"/>
    </source>
</evidence>
<comment type="caution">
    <text evidence="11">The sequence shown here is derived from an EMBL/GenBank/DDBJ whole genome shotgun (WGS) entry which is preliminary data.</text>
</comment>
<dbReference type="InterPro" id="IPR000743">
    <property type="entry name" value="Glyco_hydro_28"/>
</dbReference>
<evidence type="ECO:0008006" key="13">
    <source>
        <dbReference type="Google" id="ProtNLM"/>
    </source>
</evidence>
<dbReference type="InterPro" id="IPR011050">
    <property type="entry name" value="Pectin_lyase_fold/virulence"/>
</dbReference>
<dbReference type="PROSITE" id="PS00502">
    <property type="entry name" value="POLYGALACTURONASE"/>
    <property type="match status" value="1"/>
</dbReference>
<keyword evidence="4" id="KW-0964">Secreted</keyword>
<evidence type="ECO:0000256" key="8">
    <source>
        <dbReference type="PROSITE-ProRule" id="PRU10052"/>
    </source>
</evidence>
<evidence type="ECO:0000256" key="6">
    <source>
        <dbReference type="ARBA" id="ARBA00023295"/>
    </source>
</evidence>
<evidence type="ECO:0000313" key="12">
    <source>
        <dbReference type="Proteomes" id="UP001497480"/>
    </source>
</evidence>
<dbReference type="GO" id="GO:0005975">
    <property type="term" value="P:carbohydrate metabolic process"/>
    <property type="evidence" value="ECO:0007669"/>
    <property type="project" value="InterPro"/>
</dbReference>
<feature type="chain" id="PRO_5043987761" description="Polygalacturonase" evidence="10">
    <location>
        <begin position="20"/>
        <end position="387"/>
    </location>
</feature>
<keyword evidence="3" id="KW-0134">Cell wall</keyword>
<name>A0AAV1X0A5_LUPLU</name>
<dbReference type="InterPro" id="IPR012334">
    <property type="entry name" value="Pectin_lyas_fold"/>
</dbReference>
<dbReference type="Pfam" id="PF00295">
    <property type="entry name" value="Glyco_hydro_28"/>
    <property type="match status" value="1"/>
</dbReference>
<dbReference type="SMART" id="SM00710">
    <property type="entry name" value="PbH1"/>
    <property type="match status" value="5"/>
</dbReference>
<dbReference type="SUPFAM" id="SSF51126">
    <property type="entry name" value="Pectin lyase-like"/>
    <property type="match status" value="1"/>
</dbReference>
<evidence type="ECO:0000313" key="11">
    <source>
        <dbReference type="EMBL" id="CAL0315084.1"/>
    </source>
</evidence>
<evidence type="ECO:0000256" key="10">
    <source>
        <dbReference type="SAM" id="SignalP"/>
    </source>
</evidence>
<dbReference type="GO" id="GO:0004650">
    <property type="term" value="F:polygalacturonase activity"/>
    <property type="evidence" value="ECO:0007669"/>
    <property type="project" value="InterPro"/>
</dbReference>
<keyword evidence="12" id="KW-1185">Reference proteome</keyword>
<dbReference type="Proteomes" id="UP001497480">
    <property type="component" value="Unassembled WGS sequence"/>
</dbReference>
<protein>
    <recommendedName>
        <fullName evidence="13">Polygalacturonase</fullName>
    </recommendedName>
</protein>
<keyword evidence="7" id="KW-0961">Cell wall biogenesis/degradation</keyword>
<comment type="subcellular location">
    <subcellularLocation>
        <location evidence="1">Secreted</location>
        <location evidence="1">Cell wall</location>
    </subcellularLocation>
</comment>
<dbReference type="FunFam" id="2.160.20.10:FF:000004">
    <property type="entry name" value="Pectin lyase-like superfamily protein"/>
    <property type="match status" value="1"/>
</dbReference>
<reference evidence="11 12" key="1">
    <citation type="submission" date="2024-03" db="EMBL/GenBank/DDBJ databases">
        <authorList>
            <person name="Martinez-Hernandez J."/>
        </authorList>
    </citation>
    <scope>NUCLEOTIDE SEQUENCE [LARGE SCALE GENOMIC DNA]</scope>
</reference>
<dbReference type="EMBL" id="CAXHTB010000011">
    <property type="protein sequence ID" value="CAL0315084.1"/>
    <property type="molecule type" value="Genomic_DNA"/>
</dbReference>
<accession>A0AAV1X0A5</accession>